<dbReference type="OrthoDB" id="9153285at2"/>
<accession>A0A368Y3K6</accession>
<dbReference type="RefSeq" id="WP_114468207.1">
    <property type="nucleotide sequence ID" value="NZ_QPJK01000003.1"/>
</dbReference>
<dbReference type="AlphaFoldDB" id="A0A368Y3K6"/>
<dbReference type="NCBIfam" id="TIGR02595">
    <property type="entry name" value="PEP_CTERM"/>
    <property type="match status" value="1"/>
</dbReference>
<evidence type="ECO:0000313" key="4">
    <source>
        <dbReference type="Proteomes" id="UP000252884"/>
    </source>
</evidence>
<evidence type="ECO:0000313" key="3">
    <source>
        <dbReference type="EMBL" id="RCW72814.1"/>
    </source>
</evidence>
<dbReference type="Proteomes" id="UP000252884">
    <property type="component" value="Unassembled WGS sequence"/>
</dbReference>
<organism evidence="3 4">
    <name type="scientific">Pseudorhodoferax soli</name>
    <dbReference type="NCBI Taxonomy" id="545864"/>
    <lineage>
        <taxon>Bacteria</taxon>
        <taxon>Pseudomonadati</taxon>
        <taxon>Pseudomonadota</taxon>
        <taxon>Betaproteobacteria</taxon>
        <taxon>Burkholderiales</taxon>
        <taxon>Comamonadaceae</taxon>
    </lineage>
</organism>
<gene>
    <name evidence="3" type="ORF">DES41_103421</name>
</gene>
<feature type="signal peptide" evidence="1">
    <location>
        <begin position="1"/>
        <end position="21"/>
    </location>
</feature>
<dbReference type="EMBL" id="QPJK01000003">
    <property type="protein sequence ID" value="RCW72814.1"/>
    <property type="molecule type" value="Genomic_DNA"/>
</dbReference>
<proteinExistence type="predicted"/>
<feature type="domain" description="Ice-binding protein C-terminal" evidence="2">
    <location>
        <begin position="186"/>
        <end position="210"/>
    </location>
</feature>
<feature type="chain" id="PRO_5016703711" evidence="1">
    <location>
        <begin position="22"/>
        <end position="211"/>
    </location>
</feature>
<evidence type="ECO:0000259" key="2">
    <source>
        <dbReference type="Pfam" id="PF07589"/>
    </source>
</evidence>
<dbReference type="Pfam" id="PF07589">
    <property type="entry name" value="PEP-CTERM"/>
    <property type="match status" value="1"/>
</dbReference>
<protein>
    <submittedName>
        <fullName evidence="3">Putative secreted protein with PEP-CTERM sorting signal/MYXO-CTERM domain-containing protein</fullName>
    </submittedName>
</protein>
<name>A0A368Y3K6_9BURK</name>
<reference evidence="3 4" key="1">
    <citation type="submission" date="2018-07" db="EMBL/GenBank/DDBJ databases">
        <title>Genomic Encyclopedia of Type Strains, Phase IV (KMG-IV): sequencing the most valuable type-strain genomes for metagenomic binning, comparative biology and taxonomic classification.</title>
        <authorList>
            <person name="Goeker M."/>
        </authorList>
    </citation>
    <scope>NUCLEOTIDE SEQUENCE [LARGE SCALE GENOMIC DNA]</scope>
    <source>
        <strain evidence="3 4">DSM 21634</strain>
    </source>
</reference>
<keyword evidence="1" id="KW-0732">Signal</keyword>
<evidence type="ECO:0000256" key="1">
    <source>
        <dbReference type="SAM" id="SignalP"/>
    </source>
</evidence>
<comment type="caution">
    <text evidence="3">The sequence shown here is derived from an EMBL/GenBank/DDBJ whole genome shotgun (WGS) entry which is preliminary data.</text>
</comment>
<dbReference type="InterPro" id="IPR013424">
    <property type="entry name" value="Ice-binding_C"/>
</dbReference>
<sequence>MHKQLLLAALVGGLWAASASAAPVFADLAQWTSAGDVSVGSATSARITTAAVESGEQPAGASGALLFYELEPALALAPGLLPADTIEGSGLQFSFSAPEATTISFAWTLGTALFDADYLDRAFVVIDGSLFESLADVALTAVNGRFSHTFGAGEHALAFGILDVNSTDLVSTLDISDFRVSSAAEVPEPGTWALMLAGIAGLAGTARRRRG</sequence>
<keyword evidence="4" id="KW-1185">Reference proteome</keyword>